<dbReference type="SFLD" id="SFLDG00358">
    <property type="entry name" value="Main_(cytGST)"/>
    <property type="match status" value="1"/>
</dbReference>
<dbReference type="GO" id="GO:0004364">
    <property type="term" value="F:glutathione transferase activity"/>
    <property type="evidence" value="ECO:0007669"/>
    <property type="project" value="UniProtKB-EC"/>
</dbReference>
<dbReference type="Gene3D" id="3.40.30.10">
    <property type="entry name" value="Glutaredoxin"/>
    <property type="match status" value="1"/>
</dbReference>
<feature type="domain" description="GST N-terminal" evidence="1">
    <location>
        <begin position="1"/>
        <end position="82"/>
    </location>
</feature>
<dbReference type="SFLD" id="SFLDS00019">
    <property type="entry name" value="Glutathione_Transferase_(cytos"/>
    <property type="match status" value="1"/>
</dbReference>
<evidence type="ECO:0000259" key="2">
    <source>
        <dbReference type="PROSITE" id="PS50405"/>
    </source>
</evidence>
<evidence type="ECO:0000313" key="3">
    <source>
        <dbReference type="EMBL" id="MBB4641320.1"/>
    </source>
</evidence>
<proteinExistence type="predicted"/>
<dbReference type="InterPro" id="IPR010987">
    <property type="entry name" value="Glutathione-S-Trfase_C-like"/>
</dbReference>
<dbReference type="PROSITE" id="PS50404">
    <property type="entry name" value="GST_NTER"/>
    <property type="match status" value="1"/>
</dbReference>
<evidence type="ECO:0000313" key="4">
    <source>
        <dbReference type="Proteomes" id="UP000575068"/>
    </source>
</evidence>
<accession>A0A840HUQ9</accession>
<name>A0A840HUQ9_9SPHN</name>
<dbReference type="Gene3D" id="1.20.1050.10">
    <property type="match status" value="1"/>
</dbReference>
<evidence type="ECO:0000259" key="1">
    <source>
        <dbReference type="PROSITE" id="PS50404"/>
    </source>
</evidence>
<dbReference type="CDD" id="cd03046">
    <property type="entry name" value="GST_N_GTT1_like"/>
    <property type="match status" value="1"/>
</dbReference>
<gene>
    <name evidence="3" type="ORF">HNQ99_001625</name>
</gene>
<dbReference type="AlphaFoldDB" id="A0A840HUQ9"/>
<dbReference type="PANTHER" id="PTHR44051">
    <property type="entry name" value="GLUTATHIONE S-TRANSFERASE-RELATED"/>
    <property type="match status" value="1"/>
</dbReference>
<dbReference type="PANTHER" id="PTHR44051:SF21">
    <property type="entry name" value="GLUTATHIONE S-TRANSFERASE FAMILY PROTEIN"/>
    <property type="match status" value="1"/>
</dbReference>
<keyword evidence="4" id="KW-1185">Reference proteome</keyword>
<feature type="domain" description="GST C-terminal" evidence="2">
    <location>
        <begin position="88"/>
        <end position="200"/>
    </location>
</feature>
<dbReference type="PROSITE" id="PS50405">
    <property type="entry name" value="GST_CTER"/>
    <property type="match status" value="1"/>
</dbReference>
<comment type="caution">
    <text evidence="3">The sequence shown here is derived from an EMBL/GenBank/DDBJ whole genome shotgun (WGS) entry which is preliminary data.</text>
</comment>
<keyword evidence="3" id="KW-0808">Transferase</keyword>
<dbReference type="Proteomes" id="UP000575068">
    <property type="component" value="Unassembled WGS sequence"/>
</dbReference>
<dbReference type="SFLD" id="SFLDG01150">
    <property type="entry name" value="Main.1:_Beta-like"/>
    <property type="match status" value="1"/>
</dbReference>
<dbReference type="Pfam" id="PF13410">
    <property type="entry name" value="GST_C_2"/>
    <property type="match status" value="1"/>
</dbReference>
<dbReference type="RefSeq" id="WP_184475122.1">
    <property type="nucleotide sequence ID" value="NZ_JACHOV010000005.1"/>
</dbReference>
<reference evidence="3 4" key="1">
    <citation type="submission" date="2020-08" db="EMBL/GenBank/DDBJ databases">
        <title>Genomic Encyclopedia of Type Strains, Phase IV (KMG-IV): sequencing the most valuable type-strain genomes for metagenomic binning, comparative biology and taxonomic classification.</title>
        <authorList>
            <person name="Goeker M."/>
        </authorList>
    </citation>
    <scope>NUCLEOTIDE SEQUENCE [LARGE SCALE GENOMIC DNA]</scope>
    <source>
        <strain evidence="3 4">DSM 7465</strain>
    </source>
</reference>
<dbReference type="SUPFAM" id="SSF52833">
    <property type="entry name" value="Thioredoxin-like"/>
    <property type="match status" value="1"/>
</dbReference>
<dbReference type="SUPFAM" id="SSF47616">
    <property type="entry name" value="GST C-terminal domain-like"/>
    <property type="match status" value="1"/>
</dbReference>
<dbReference type="EMBL" id="JACHOV010000005">
    <property type="protein sequence ID" value="MBB4641320.1"/>
    <property type="molecule type" value="Genomic_DNA"/>
</dbReference>
<sequence>MSKIIFYHNPRSRAAMVHWMLEEAGAEYEIRLIDLKKNENRTPEFLALNPMGKVPAILVDGTPITETPAIMAWLADAYPAANLAPPVGSPERGAWYRWLFFGGSCFEPALVDKMFDRPAPRPGALGWGSYEAVLGTLEKGLHPGPYLLGESFSAADIYIGAELNWAMMFGAPGIKDNPVFTNYVDRLTARPAYRRTLPSA</sequence>
<organism evidence="3 4">
    <name type="scientific">Rhizorhapis suberifaciens</name>
    <name type="common">corky root of lettuce</name>
    <dbReference type="NCBI Taxonomy" id="13656"/>
    <lineage>
        <taxon>Bacteria</taxon>
        <taxon>Pseudomonadati</taxon>
        <taxon>Pseudomonadota</taxon>
        <taxon>Alphaproteobacteria</taxon>
        <taxon>Sphingomonadales</taxon>
        <taxon>Sphingomonadaceae</taxon>
        <taxon>Rhizorhapis</taxon>
    </lineage>
</organism>
<dbReference type="InterPro" id="IPR036282">
    <property type="entry name" value="Glutathione-S-Trfase_C_sf"/>
</dbReference>
<dbReference type="CDD" id="cd03207">
    <property type="entry name" value="GST_C_8"/>
    <property type="match status" value="1"/>
</dbReference>
<dbReference type="Pfam" id="PF02798">
    <property type="entry name" value="GST_N"/>
    <property type="match status" value="1"/>
</dbReference>
<protein>
    <submittedName>
        <fullName evidence="3">Glutathione S-transferase</fullName>
        <ecNumber evidence="3">2.5.1.18</ecNumber>
    </submittedName>
</protein>
<dbReference type="InterPro" id="IPR004045">
    <property type="entry name" value="Glutathione_S-Trfase_N"/>
</dbReference>
<dbReference type="InterPro" id="IPR036249">
    <property type="entry name" value="Thioredoxin-like_sf"/>
</dbReference>
<dbReference type="EC" id="2.5.1.18" evidence="3"/>
<dbReference type="InterPro" id="IPR040079">
    <property type="entry name" value="Glutathione_S-Trfase"/>
</dbReference>